<name>I0Z9V3_COCSC</name>
<feature type="compositionally biased region" description="Polar residues" evidence="1">
    <location>
        <begin position="362"/>
        <end position="374"/>
    </location>
</feature>
<keyword evidence="3" id="KW-1185">Reference proteome</keyword>
<protein>
    <submittedName>
        <fullName evidence="2">Uncharacterized protein</fullName>
    </submittedName>
</protein>
<accession>I0Z9V3</accession>
<feature type="compositionally biased region" description="Low complexity" evidence="1">
    <location>
        <begin position="185"/>
        <end position="199"/>
    </location>
</feature>
<dbReference type="KEGG" id="csl:COCSUDRAFT_55431"/>
<evidence type="ECO:0000313" key="3">
    <source>
        <dbReference type="Proteomes" id="UP000007264"/>
    </source>
</evidence>
<sequence>MHPVTWYPQAFPVDPGVFQGRPLSPLLFVLAAQPSAGHAGLLAPQQAFQPIRLLGLGSHSHLTGPDPVIGVTFATPGGSVKHLGISLSTQPAAAAAAVAALHTAIVTMVAARIVLSGFRLSLLSWGYVTYHATLVPGPPERLCRAIHTFGAANRQRNSTLPGQADLLSLGKEGRHNACGQPNLDRGTPTQGAGQAAGARVAGLEGLPKKKAQENSLAGSSGPRLALSAPPTYLAAGQIPACLQFSSRAAAGLGDPYQKLLLTDAGRQPLAWEDWARLGIVRISHLNDMLRDPEHQHSTIRDRLPTLLEALHAALVRYWDFTRPWHPRTGKRQKPQEQEEKAPPPPAAALKPYFFGPHHPCPSTHTHAPSHMNSSWGKTVVSTVTVARVSSRNEYEEGVSPARLLDDTTRRSPASTLQAAHSE</sequence>
<dbReference type="GeneID" id="17045437"/>
<feature type="compositionally biased region" description="Polar residues" evidence="1">
    <location>
        <begin position="410"/>
        <end position="422"/>
    </location>
</feature>
<comment type="caution">
    <text evidence="2">The sequence shown here is derived from an EMBL/GenBank/DDBJ whole genome shotgun (WGS) entry which is preliminary data.</text>
</comment>
<feature type="region of interest" description="Disordered" evidence="1">
    <location>
        <begin position="175"/>
        <end position="199"/>
    </location>
</feature>
<proteinExistence type="predicted"/>
<dbReference type="EMBL" id="AGSI01000001">
    <property type="protein sequence ID" value="EIE27422.1"/>
    <property type="molecule type" value="Genomic_DNA"/>
</dbReference>
<organism evidence="2 3">
    <name type="scientific">Coccomyxa subellipsoidea (strain C-169)</name>
    <name type="common">Green microalga</name>
    <dbReference type="NCBI Taxonomy" id="574566"/>
    <lineage>
        <taxon>Eukaryota</taxon>
        <taxon>Viridiplantae</taxon>
        <taxon>Chlorophyta</taxon>
        <taxon>core chlorophytes</taxon>
        <taxon>Trebouxiophyceae</taxon>
        <taxon>Trebouxiophyceae incertae sedis</taxon>
        <taxon>Coccomyxaceae</taxon>
        <taxon>Coccomyxa</taxon>
        <taxon>Coccomyxa subellipsoidea</taxon>
    </lineage>
</organism>
<reference evidence="2 3" key="1">
    <citation type="journal article" date="2012" name="Genome Biol.">
        <title>The genome of the polar eukaryotic microalga coccomyxa subellipsoidea reveals traits of cold adaptation.</title>
        <authorList>
            <person name="Blanc G."/>
            <person name="Agarkova I."/>
            <person name="Grimwood J."/>
            <person name="Kuo A."/>
            <person name="Brueggeman A."/>
            <person name="Dunigan D."/>
            <person name="Gurnon J."/>
            <person name="Ladunga I."/>
            <person name="Lindquist E."/>
            <person name="Lucas S."/>
            <person name="Pangilinan J."/>
            <person name="Proschold T."/>
            <person name="Salamov A."/>
            <person name="Schmutz J."/>
            <person name="Weeks D."/>
            <person name="Yamada T."/>
            <person name="Claverie J.M."/>
            <person name="Grigoriev I."/>
            <person name="Van Etten J."/>
            <person name="Lomsadze A."/>
            <person name="Borodovsky M."/>
        </authorList>
    </citation>
    <scope>NUCLEOTIDE SEQUENCE [LARGE SCALE GENOMIC DNA]</scope>
    <source>
        <strain evidence="2 3">C-169</strain>
    </source>
</reference>
<dbReference type="AlphaFoldDB" id="I0Z9V3"/>
<feature type="region of interest" description="Disordered" evidence="1">
    <location>
        <begin position="388"/>
        <end position="422"/>
    </location>
</feature>
<evidence type="ECO:0000313" key="2">
    <source>
        <dbReference type="EMBL" id="EIE27422.1"/>
    </source>
</evidence>
<gene>
    <name evidence="2" type="ORF">COCSUDRAFT_55431</name>
</gene>
<dbReference type="Proteomes" id="UP000007264">
    <property type="component" value="Unassembled WGS sequence"/>
</dbReference>
<dbReference type="RefSeq" id="XP_005651966.1">
    <property type="nucleotide sequence ID" value="XM_005651909.1"/>
</dbReference>
<evidence type="ECO:0000256" key="1">
    <source>
        <dbReference type="SAM" id="MobiDB-lite"/>
    </source>
</evidence>
<feature type="region of interest" description="Disordered" evidence="1">
    <location>
        <begin position="326"/>
        <end position="374"/>
    </location>
</feature>